<evidence type="ECO:0000313" key="6">
    <source>
        <dbReference type="Proteomes" id="UP000078292"/>
    </source>
</evidence>
<proteinExistence type="predicted"/>
<feature type="domain" description="FAD-binding" evidence="4">
    <location>
        <begin position="9"/>
        <end position="350"/>
    </location>
</feature>
<reference evidence="5 6" key="1">
    <citation type="submission" date="2016-04" db="EMBL/GenBank/DDBJ databases">
        <title>First whole genome shotgun sequence of the bacterium Enteractinococcus sp. strain UASWS1574.</title>
        <authorList>
            <person name="Crovadore J."/>
            <person name="Chablais R."/>
            <person name="Lefort F."/>
        </authorList>
    </citation>
    <scope>NUCLEOTIDE SEQUENCE [LARGE SCALE GENOMIC DNA]</scope>
    <source>
        <strain evidence="5 6">UASWS1574</strain>
    </source>
</reference>
<dbReference type="InterPro" id="IPR002938">
    <property type="entry name" value="FAD-bd"/>
</dbReference>
<evidence type="ECO:0000256" key="2">
    <source>
        <dbReference type="ARBA" id="ARBA00022630"/>
    </source>
</evidence>
<keyword evidence="3" id="KW-0274">FAD</keyword>
<dbReference type="Proteomes" id="UP000078292">
    <property type="component" value="Unassembled WGS sequence"/>
</dbReference>
<dbReference type="GO" id="GO:0071949">
    <property type="term" value="F:FAD binding"/>
    <property type="evidence" value="ECO:0007669"/>
    <property type="project" value="InterPro"/>
</dbReference>
<evidence type="ECO:0000259" key="4">
    <source>
        <dbReference type="Pfam" id="PF01494"/>
    </source>
</evidence>
<dbReference type="AlphaFoldDB" id="A0A1B7M180"/>
<evidence type="ECO:0000256" key="3">
    <source>
        <dbReference type="ARBA" id="ARBA00022827"/>
    </source>
</evidence>
<evidence type="ECO:0000256" key="1">
    <source>
        <dbReference type="ARBA" id="ARBA00001974"/>
    </source>
</evidence>
<dbReference type="EMBL" id="LXEY01000014">
    <property type="protein sequence ID" value="OAV62139.1"/>
    <property type="molecule type" value="Genomic_DNA"/>
</dbReference>
<keyword evidence="6" id="KW-1185">Reference proteome</keyword>
<dbReference type="Gene3D" id="3.50.50.60">
    <property type="entry name" value="FAD/NAD(P)-binding domain"/>
    <property type="match status" value="1"/>
</dbReference>
<organism evidence="5 6">
    <name type="scientific">Enteractinococcus helveticum</name>
    <dbReference type="NCBI Taxonomy" id="1837282"/>
    <lineage>
        <taxon>Bacteria</taxon>
        <taxon>Bacillati</taxon>
        <taxon>Actinomycetota</taxon>
        <taxon>Actinomycetes</taxon>
        <taxon>Micrococcales</taxon>
        <taxon>Micrococcaceae</taxon>
    </lineage>
</organism>
<accession>A0A1B7M180</accession>
<dbReference type="InterPro" id="IPR050641">
    <property type="entry name" value="RIFMO-like"/>
</dbReference>
<dbReference type="SUPFAM" id="SSF51905">
    <property type="entry name" value="FAD/NAD(P)-binding domain"/>
    <property type="match status" value="1"/>
</dbReference>
<sequence length="476" mass="51877">MTAPTQSPDVLVVGAGPTGLTAALAAAQLGLRVRIIDQRLERARYSKALVTHARTMEIFESLGIADDVLAAASQLEALNLRGSFGVHGRIVLDKLDWGDTAYPHWLIIPQYEVENLLEKALTRQQVAVEWGTELTGLQRSASSVTAAVSTQDQPQTITASWIVGADGGHSTVRANIESKFKRAESQAPFILADAYTTAHLPDREAQVSLAPEGFLLLIPLPTHGLWRIVAHLPYQSEDWAEPITPELLDGLIASRARIHFGAHEIAWTSRFSPSYGIASPLRSGRAFLAGDAAHVHSPVGGQGMNFGVHDAHNLIWKLALANKLQPKQAARLLDSYEAERRPVIERMVARVQRITTLVTDSRRAGRRVLGTAAPTLLPHTGARQILGQTMAGLNIAYQHGPLVLGRDKLSGKRAASNISKHQSPGTWYWHTDNHGIQLIRPDGVVAVSGATRREVDTRIRRNSLLKAILDVVEPTR</sequence>
<dbReference type="GO" id="GO:0016709">
    <property type="term" value="F:oxidoreductase activity, acting on paired donors, with incorporation or reduction of molecular oxygen, NAD(P)H as one donor, and incorporation of one atom of oxygen"/>
    <property type="evidence" value="ECO:0007669"/>
    <property type="project" value="UniProtKB-ARBA"/>
</dbReference>
<dbReference type="InterPro" id="IPR036188">
    <property type="entry name" value="FAD/NAD-bd_sf"/>
</dbReference>
<dbReference type="PANTHER" id="PTHR43004">
    <property type="entry name" value="TRK SYSTEM POTASSIUM UPTAKE PROTEIN"/>
    <property type="match status" value="1"/>
</dbReference>
<keyword evidence="2" id="KW-0285">Flavoprotein</keyword>
<comment type="caution">
    <text evidence="5">The sequence shown here is derived from an EMBL/GenBank/DDBJ whole genome shotgun (WGS) entry which is preliminary data.</text>
</comment>
<gene>
    <name evidence="5" type="ORF">A6F49_07560</name>
</gene>
<dbReference type="Pfam" id="PF01494">
    <property type="entry name" value="FAD_binding_3"/>
    <property type="match status" value="1"/>
</dbReference>
<name>A0A1B7M180_9MICC</name>
<dbReference type="STRING" id="1837282.A6F49_07560"/>
<evidence type="ECO:0000313" key="5">
    <source>
        <dbReference type="EMBL" id="OAV62139.1"/>
    </source>
</evidence>
<protein>
    <recommendedName>
        <fullName evidence="4">FAD-binding domain-containing protein</fullName>
    </recommendedName>
</protein>
<dbReference type="PRINTS" id="PR00420">
    <property type="entry name" value="RNGMNOXGNASE"/>
</dbReference>
<dbReference type="OrthoDB" id="4246007at2"/>
<dbReference type="PANTHER" id="PTHR43004:SF19">
    <property type="entry name" value="BINDING MONOOXYGENASE, PUTATIVE (JCVI)-RELATED"/>
    <property type="match status" value="1"/>
</dbReference>
<comment type="cofactor">
    <cofactor evidence="1">
        <name>FAD</name>
        <dbReference type="ChEBI" id="CHEBI:57692"/>
    </cofactor>
</comment>
<dbReference type="Gene3D" id="3.30.70.2450">
    <property type="match status" value="1"/>
</dbReference>